<sequence>MPKEEQKQVSVTGEPGIQIPQGKDQLSAFETFENTDPKASNENVKEVGTANIAGTTADASGSTAPATGTLVEGSELTSEDKEKQKKKIKRSKYKAKKKAKAAAAAASGGSSLEPTPSPSTEGVYSSEIEGATKKEEEEEEKEKAAVAVSALETGNGATASDYLGETPRVTQNEVRRESVANTQLNDQVREEFNDADNNAGNNFEDVEGEEEDEDDDDDVRVPVSRGHGADDITSEDQLAQEPKKDENEHTAAKILGAAGLGGVAGAGLGSLGSQPSGSQVKDQGGVDPLSSSPLGAHQQAQQTQQAQQAPVATSKDFAHTPATSSTATAVPATATTAANPTATPATVANPISTTTSEQPKTLDPKAVEPEKKESVSSGLNSEPLIPPVTGSDLPDTSEGKEVDASPVTKTTASTAPVATGGSTAATTAPAIDSTGPASSVAKESQTQEEEIIIAQGSRKEIEAAVEAAEGHDVVLEEIKPTKSQQERLTQEAKLAAQVDGPITIEAVHGPIDETSKTDAKDTNANATTKPSAKDVNITPAAAATAKPADPKDAKPSSSTAAATGTATKAPAKKTNTGSTPAKKDSSTAKKTANGTKDKEEKKGGFRKFLKKILS</sequence>
<dbReference type="HOGENOM" id="CLU_444862_0_0_1"/>
<dbReference type="EMBL" id="CH981527">
    <property type="protein sequence ID" value="EDK45455.1"/>
    <property type="molecule type" value="Genomic_DNA"/>
</dbReference>
<dbReference type="Proteomes" id="UP000001996">
    <property type="component" value="Unassembled WGS sequence"/>
</dbReference>
<feature type="compositionally biased region" description="Polar residues" evidence="1">
    <location>
        <begin position="435"/>
        <end position="444"/>
    </location>
</feature>
<feature type="region of interest" description="Disordered" evidence="1">
    <location>
        <begin position="506"/>
        <end position="614"/>
    </location>
</feature>
<dbReference type="InParanoid" id="A5E1Z7"/>
<feature type="compositionally biased region" description="Low complexity" evidence="1">
    <location>
        <begin position="320"/>
        <end position="350"/>
    </location>
</feature>
<dbReference type="GeneID" id="5232332"/>
<dbReference type="AlphaFoldDB" id="A5E1Z7"/>
<feature type="compositionally biased region" description="Basic and acidic residues" evidence="1">
    <location>
        <begin position="360"/>
        <end position="374"/>
    </location>
</feature>
<feature type="compositionally biased region" description="Basic residues" evidence="1">
    <location>
        <begin position="604"/>
        <end position="614"/>
    </location>
</feature>
<keyword evidence="3" id="KW-1185">Reference proteome</keyword>
<feature type="compositionally biased region" description="Low complexity" evidence="1">
    <location>
        <begin position="53"/>
        <end position="69"/>
    </location>
</feature>
<reference evidence="2 3" key="1">
    <citation type="journal article" date="2009" name="Nature">
        <title>Evolution of pathogenicity and sexual reproduction in eight Candida genomes.</title>
        <authorList>
            <person name="Butler G."/>
            <person name="Rasmussen M.D."/>
            <person name="Lin M.F."/>
            <person name="Santos M.A."/>
            <person name="Sakthikumar S."/>
            <person name="Munro C.A."/>
            <person name="Rheinbay E."/>
            <person name="Grabherr M."/>
            <person name="Forche A."/>
            <person name="Reedy J.L."/>
            <person name="Agrafioti I."/>
            <person name="Arnaud M.B."/>
            <person name="Bates S."/>
            <person name="Brown A.J."/>
            <person name="Brunke S."/>
            <person name="Costanzo M.C."/>
            <person name="Fitzpatrick D.A."/>
            <person name="de Groot P.W."/>
            <person name="Harris D."/>
            <person name="Hoyer L.L."/>
            <person name="Hube B."/>
            <person name="Klis F.M."/>
            <person name="Kodira C."/>
            <person name="Lennard N."/>
            <person name="Logue M.E."/>
            <person name="Martin R."/>
            <person name="Neiman A.M."/>
            <person name="Nikolaou E."/>
            <person name="Quail M.A."/>
            <person name="Quinn J."/>
            <person name="Santos M.C."/>
            <person name="Schmitzberger F.F."/>
            <person name="Sherlock G."/>
            <person name="Shah P."/>
            <person name="Silverstein K.A."/>
            <person name="Skrzypek M.S."/>
            <person name="Soll D."/>
            <person name="Staggs R."/>
            <person name="Stansfield I."/>
            <person name="Stumpf M.P."/>
            <person name="Sudbery P.E."/>
            <person name="Srikantha T."/>
            <person name="Zeng Q."/>
            <person name="Berman J."/>
            <person name="Berriman M."/>
            <person name="Heitman J."/>
            <person name="Gow N.A."/>
            <person name="Lorenz M.C."/>
            <person name="Birren B.W."/>
            <person name="Kellis M."/>
            <person name="Cuomo C.A."/>
        </authorList>
    </citation>
    <scope>NUCLEOTIDE SEQUENCE [LARGE SCALE GENOMIC DNA]</scope>
    <source>
        <strain evidence="3">ATCC 11503 / BCRC 21390 / CBS 2605 / JCM 1781 / NBRC 1676 / NRRL YB-4239</strain>
    </source>
</reference>
<dbReference type="OMA" id="WKICDPR"/>
<protein>
    <submittedName>
        <fullName evidence="2">Uncharacterized protein</fullName>
    </submittedName>
</protein>
<feature type="compositionally biased region" description="Gly residues" evidence="1">
    <location>
        <begin position="258"/>
        <end position="270"/>
    </location>
</feature>
<feature type="compositionally biased region" description="Basic residues" evidence="1">
    <location>
        <begin position="84"/>
        <end position="100"/>
    </location>
</feature>
<feature type="compositionally biased region" description="Low complexity" evidence="1">
    <location>
        <begin position="101"/>
        <end position="122"/>
    </location>
</feature>
<feature type="compositionally biased region" description="Low complexity" evidence="1">
    <location>
        <begin position="555"/>
        <end position="580"/>
    </location>
</feature>
<feature type="compositionally biased region" description="Basic and acidic residues" evidence="1">
    <location>
        <begin position="510"/>
        <end position="521"/>
    </location>
</feature>
<feature type="region of interest" description="Disordered" evidence="1">
    <location>
        <begin position="49"/>
        <end position="448"/>
    </location>
</feature>
<dbReference type="STRING" id="379508.A5E1Z7"/>
<evidence type="ECO:0000256" key="1">
    <source>
        <dbReference type="SAM" id="MobiDB-lite"/>
    </source>
</evidence>
<proteinExistence type="predicted"/>
<dbReference type="OrthoDB" id="5976022at2759"/>
<feature type="compositionally biased region" description="Low complexity" evidence="1">
    <location>
        <begin position="410"/>
        <end position="430"/>
    </location>
</feature>
<feature type="compositionally biased region" description="Basic and acidic residues" evidence="1">
    <location>
        <begin position="241"/>
        <end position="251"/>
    </location>
</feature>
<feature type="compositionally biased region" description="Low complexity" evidence="1">
    <location>
        <begin position="538"/>
        <end position="547"/>
    </location>
</feature>
<accession>A5E1Z7</accession>
<feature type="compositionally biased region" description="Acidic residues" evidence="1">
    <location>
        <begin position="204"/>
        <end position="218"/>
    </location>
</feature>
<organism evidence="2 3">
    <name type="scientific">Lodderomyces elongisporus (strain ATCC 11503 / CBS 2605 / JCM 1781 / NBRC 1676 / NRRL YB-4239)</name>
    <name type="common">Yeast</name>
    <name type="synonym">Saccharomyces elongisporus</name>
    <dbReference type="NCBI Taxonomy" id="379508"/>
    <lineage>
        <taxon>Eukaryota</taxon>
        <taxon>Fungi</taxon>
        <taxon>Dikarya</taxon>
        <taxon>Ascomycota</taxon>
        <taxon>Saccharomycotina</taxon>
        <taxon>Pichiomycetes</taxon>
        <taxon>Debaryomycetaceae</taxon>
        <taxon>Candida/Lodderomyces clade</taxon>
        <taxon>Lodderomyces</taxon>
    </lineage>
</organism>
<gene>
    <name evidence="2" type="ORF">LELG_03634</name>
</gene>
<feature type="region of interest" description="Disordered" evidence="1">
    <location>
        <begin position="1"/>
        <end position="24"/>
    </location>
</feature>
<name>A5E1Z7_LODEL</name>
<evidence type="ECO:0000313" key="3">
    <source>
        <dbReference type="Proteomes" id="UP000001996"/>
    </source>
</evidence>
<evidence type="ECO:0000313" key="2">
    <source>
        <dbReference type="EMBL" id="EDK45455.1"/>
    </source>
</evidence>
<feature type="compositionally biased region" description="Low complexity" evidence="1">
    <location>
        <begin position="296"/>
        <end position="309"/>
    </location>
</feature>
<dbReference type="VEuPathDB" id="FungiDB:LELG_03634"/>
<dbReference type="KEGG" id="lel:PVL30_003117"/>